<dbReference type="EMBL" id="FUYR01000001">
    <property type="protein sequence ID" value="SKB37562.1"/>
    <property type="molecule type" value="Genomic_DNA"/>
</dbReference>
<organism evidence="1 2">
    <name type="scientific">Daejeonella lutea</name>
    <dbReference type="NCBI Taxonomy" id="572036"/>
    <lineage>
        <taxon>Bacteria</taxon>
        <taxon>Pseudomonadati</taxon>
        <taxon>Bacteroidota</taxon>
        <taxon>Sphingobacteriia</taxon>
        <taxon>Sphingobacteriales</taxon>
        <taxon>Sphingobacteriaceae</taxon>
        <taxon>Daejeonella</taxon>
    </lineage>
</organism>
<protein>
    <submittedName>
        <fullName evidence="1">Uncharacterized protein</fullName>
    </submittedName>
</protein>
<evidence type="ECO:0000313" key="2">
    <source>
        <dbReference type="Proteomes" id="UP000189981"/>
    </source>
</evidence>
<evidence type="ECO:0000313" key="1">
    <source>
        <dbReference type="EMBL" id="SKB37562.1"/>
    </source>
</evidence>
<accession>A0A1T5ARG3</accession>
<name>A0A1T5ARG3_9SPHI</name>
<dbReference type="Proteomes" id="UP000189981">
    <property type="component" value="Unassembled WGS sequence"/>
</dbReference>
<dbReference type="AlphaFoldDB" id="A0A1T5ARG3"/>
<keyword evidence="2" id="KW-1185">Reference proteome</keyword>
<reference evidence="2" key="1">
    <citation type="submission" date="2017-02" db="EMBL/GenBank/DDBJ databases">
        <authorList>
            <person name="Varghese N."/>
            <person name="Submissions S."/>
        </authorList>
    </citation>
    <scope>NUCLEOTIDE SEQUENCE [LARGE SCALE GENOMIC DNA]</scope>
    <source>
        <strain evidence="2">DSM 22385</strain>
    </source>
</reference>
<proteinExistence type="predicted"/>
<gene>
    <name evidence="1" type="ORF">SAMN05661099_0967</name>
</gene>
<sequence length="46" mass="5283">MADLKLKSVPYRGSLIFLKENEILLKIKMKYPISPSANLKKVKKAH</sequence>